<dbReference type="Gene3D" id="2.120.10.30">
    <property type="entry name" value="TolB, C-terminal domain"/>
    <property type="match status" value="1"/>
</dbReference>
<dbReference type="AlphaFoldDB" id="A0A238W147"/>
<feature type="domain" description="OmpA-like" evidence="6">
    <location>
        <begin position="507"/>
        <end position="626"/>
    </location>
</feature>
<evidence type="ECO:0000256" key="1">
    <source>
        <dbReference type="ARBA" id="ARBA00004442"/>
    </source>
</evidence>
<evidence type="ECO:0000256" key="3">
    <source>
        <dbReference type="ARBA" id="ARBA00023237"/>
    </source>
</evidence>
<dbReference type="Pfam" id="PF13620">
    <property type="entry name" value="CarboxypepD_reg"/>
    <property type="match status" value="1"/>
</dbReference>
<dbReference type="Gene3D" id="1.25.40.10">
    <property type="entry name" value="Tetratricopeptide repeat domain"/>
    <property type="match status" value="1"/>
</dbReference>
<dbReference type="InterPro" id="IPR011659">
    <property type="entry name" value="WD40"/>
</dbReference>
<dbReference type="PROSITE" id="PS51123">
    <property type="entry name" value="OMPA_2"/>
    <property type="match status" value="1"/>
</dbReference>
<evidence type="ECO:0000256" key="5">
    <source>
        <dbReference type="SAM" id="SignalP"/>
    </source>
</evidence>
<dbReference type="InterPro" id="IPR006664">
    <property type="entry name" value="OMP_bac"/>
</dbReference>
<gene>
    <name evidence="7" type="ORF">SAMN06265376_101594</name>
</gene>
<dbReference type="EMBL" id="FZNY01000001">
    <property type="protein sequence ID" value="SNR40290.1"/>
    <property type="molecule type" value="Genomic_DNA"/>
</dbReference>
<evidence type="ECO:0000313" key="7">
    <source>
        <dbReference type="EMBL" id="SNR40290.1"/>
    </source>
</evidence>
<dbReference type="PRINTS" id="PR01021">
    <property type="entry name" value="OMPADOMAIN"/>
</dbReference>
<proteinExistence type="predicted"/>
<evidence type="ECO:0000313" key="8">
    <source>
        <dbReference type="Proteomes" id="UP000198379"/>
    </source>
</evidence>
<dbReference type="Gene3D" id="2.60.40.1120">
    <property type="entry name" value="Carboxypeptidase-like, regulatory domain"/>
    <property type="match status" value="1"/>
</dbReference>
<evidence type="ECO:0000256" key="4">
    <source>
        <dbReference type="PROSITE-ProRule" id="PRU00473"/>
    </source>
</evidence>
<dbReference type="RefSeq" id="WP_089369925.1">
    <property type="nucleotide sequence ID" value="NZ_BMEP01000002.1"/>
</dbReference>
<dbReference type="Pfam" id="PF07676">
    <property type="entry name" value="PD40"/>
    <property type="match status" value="2"/>
</dbReference>
<dbReference type="PANTHER" id="PTHR30329">
    <property type="entry name" value="STATOR ELEMENT OF FLAGELLAR MOTOR COMPLEX"/>
    <property type="match status" value="1"/>
</dbReference>
<evidence type="ECO:0000259" key="6">
    <source>
        <dbReference type="PROSITE" id="PS51123"/>
    </source>
</evidence>
<dbReference type="SUPFAM" id="SSF48452">
    <property type="entry name" value="TPR-like"/>
    <property type="match status" value="1"/>
</dbReference>
<dbReference type="SUPFAM" id="SSF82171">
    <property type="entry name" value="DPP6 N-terminal domain-like"/>
    <property type="match status" value="1"/>
</dbReference>
<protein>
    <submittedName>
        <fullName evidence="7">WD40-like Beta Propeller Repeat</fullName>
    </submittedName>
</protein>
<reference evidence="7 8" key="1">
    <citation type="submission" date="2017-06" db="EMBL/GenBank/DDBJ databases">
        <authorList>
            <person name="Kim H.J."/>
            <person name="Triplett B.A."/>
        </authorList>
    </citation>
    <scope>NUCLEOTIDE SEQUENCE [LARGE SCALE GENOMIC DNA]</scope>
    <source>
        <strain evidence="7 8">DSM 25597</strain>
    </source>
</reference>
<name>A0A238W147_9FLAO</name>
<dbReference type="InterPro" id="IPR036737">
    <property type="entry name" value="OmpA-like_sf"/>
</dbReference>
<keyword evidence="3" id="KW-0998">Cell outer membrane</keyword>
<dbReference type="PANTHER" id="PTHR30329:SF21">
    <property type="entry name" value="LIPOPROTEIN YIAD-RELATED"/>
    <property type="match status" value="1"/>
</dbReference>
<comment type="subcellular location">
    <subcellularLocation>
        <location evidence="1">Cell outer membrane</location>
    </subcellularLocation>
</comment>
<accession>A0A238W147</accession>
<keyword evidence="5" id="KW-0732">Signal</keyword>
<dbReference type="InterPro" id="IPR006665">
    <property type="entry name" value="OmpA-like"/>
</dbReference>
<dbReference type="InterPro" id="IPR011990">
    <property type="entry name" value="TPR-like_helical_dom_sf"/>
</dbReference>
<dbReference type="InterPro" id="IPR008969">
    <property type="entry name" value="CarboxyPept-like_regulatory"/>
</dbReference>
<dbReference type="CDD" id="cd07185">
    <property type="entry name" value="OmpA_C-like"/>
    <property type="match status" value="1"/>
</dbReference>
<dbReference type="Gene3D" id="3.30.1330.60">
    <property type="entry name" value="OmpA-like domain"/>
    <property type="match status" value="1"/>
</dbReference>
<dbReference type="SUPFAM" id="SSF103088">
    <property type="entry name" value="OmpA-like"/>
    <property type="match status" value="1"/>
</dbReference>
<feature type="chain" id="PRO_5013235081" evidence="5">
    <location>
        <begin position="21"/>
        <end position="626"/>
    </location>
</feature>
<feature type="signal peptide" evidence="5">
    <location>
        <begin position="1"/>
        <end position="20"/>
    </location>
</feature>
<dbReference type="SUPFAM" id="SSF49464">
    <property type="entry name" value="Carboxypeptidase regulatory domain-like"/>
    <property type="match status" value="1"/>
</dbReference>
<dbReference type="InterPro" id="IPR050330">
    <property type="entry name" value="Bact_OuterMem_StrucFunc"/>
</dbReference>
<dbReference type="GO" id="GO:0009279">
    <property type="term" value="C:cell outer membrane"/>
    <property type="evidence" value="ECO:0007669"/>
    <property type="project" value="UniProtKB-SubCell"/>
</dbReference>
<keyword evidence="8" id="KW-1185">Reference proteome</keyword>
<dbReference type="OrthoDB" id="9809364at2"/>
<organism evidence="7 8">
    <name type="scientific">Dokdonia pacifica</name>
    <dbReference type="NCBI Taxonomy" id="1627892"/>
    <lineage>
        <taxon>Bacteria</taxon>
        <taxon>Pseudomonadati</taxon>
        <taxon>Bacteroidota</taxon>
        <taxon>Flavobacteriia</taxon>
        <taxon>Flavobacteriales</taxon>
        <taxon>Flavobacteriaceae</taxon>
        <taxon>Dokdonia</taxon>
    </lineage>
</organism>
<keyword evidence="2 4" id="KW-0472">Membrane</keyword>
<dbReference type="Pfam" id="PF00691">
    <property type="entry name" value="OmpA"/>
    <property type="match status" value="1"/>
</dbReference>
<dbReference type="Proteomes" id="UP000198379">
    <property type="component" value="Unassembled WGS sequence"/>
</dbReference>
<sequence length="626" mass="69194">MKKFYIYILLVVTSINFANAQSKDTKKADQLFDRLAYTEAIEEYTSLIEKGKADEYVYTQLARTYTILNDTKKAESFYKRVVKNKKANPETLFAYAEILKANGKSGDYKKWMKRFVKANPNDPRAAIYLSNQDYLEELEDRDPLYTITNAGTINTKYSDFGSFTQGNKIYFSSSRNTDRKNHNLNGEPFLDIYSATTDGSKMSNVELLNGDVNSKYHEGTVVITPDGNRMFFDRNNYFEGDLEKDEEGVNQINLYTAEKVAGEWVNIEPVPFNDDNYSTGHPAISPDGKTLYFSSDKPGGQGGSDLYSVEIKADNTYGEPKNLGSGINTIATEAFPFIDANGSLYFASNGHLGLGGLDVFLAEKNGNSFATPENLGPGVNSGNDDFGANIDPEKGTGYVSSNRKGGKGGDDIYLLGKLPPCDVDVTITVEDTDGNGISKALVEIMNVTEGTTDSDTATTTGKYLFSSKCKRDYKVMASADGYLPAERSINVAKNSVNLVITLQKEPTITPDEVVLNPIYFDFDKWNIRPDAAAELDRLVATMNKYPELVISAESHTDVRGPESYNQTLSQKRAESMRDYVVSKGIDANRISGIGKGESELAVSCEESACSKDDHQLNRRCVFKIVK</sequence>
<evidence type="ECO:0000256" key="2">
    <source>
        <dbReference type="ARBA" id="ARBA00023136"/>
    </source>
</evidence>
<dbReference type="InterPro" id="IPR011042">
    <property type="entry name" value="6-blade_b-propeller_TolB-like"/>
</dbReference>